<dbReference type="Proteomes" id="UP000031740">
    <property type="component" value="Unassembled WGS sequence"/>
</dbReference>
<gene>
    <name evidence="1" type="ORF">H710_00960</name>
</gene>
<protein>
    <submittedName>
        <fullName evidence="1">Uncharacterized protein</fullName>
    </submittedName>
</protein>
<accession>A0A072QZY3</accession>
<dbReference type="HOGENOM" id="CLU_161847_0_0_5"/>
<dbReference type="PATRIC" id="fig|1293911.3.peg.993"/>
<reference evidence="1 2" key="1">
    <citation type="submission" date="2013-04" db="EMBL/GenBank/DDBJ databases">
        <title>The Genome Sequence of Bartonella bacilliformis Ver097.</title>
        <authorList>
            <consortium name="The Broad Institute Genomics Platform"/>
            <consortium name="The Broad Institute Genome Sequencing Center for Infectious Disease"/>
            <person name="Feldgarden M."/>
            <person name="Kirby J."/>
            <person name="Birtles R."/>
            <person name="Dasch G."/>
            <person name="Hendrix L."/>
            <person name="Koehler J."/>
            <person name="Walker B."/>
            <person name="Young S.K."/>
            <person name="Zeng Q."/>
            <person name="Gargeya S."/>
            <person name="Fitzgerald M."/>
            <person name="Haas B."/>
            <person name="Abouelleil A."/>
            <person name="Allen A.W."/>
            <person name="Alvarado L."/>
            <person name="Arachchi H.M."/>
            <person name="Berlin A.M."/>
            <person name="Chapman S.B."/>
            <person name="Gainer-Dewar J."/>
            <person name="Goldberg J."/>
            <person name="Griggs A."/>
            <person name="Gujja S."/>
            <person name="Hansen M."/>
            <person name="Howarth C."/>
            <person name="Imamovic A."/>
            <person name="Ireland A."/>
            <person name="Larimer J."/>
            <person name="McCowan C."/>
            <person name="Murphy C."/>
            <person name="Pearson M."/>
            <person name="Poon T.W."/>
            <person name="Priest M."/>
            <person name="Roberts A."/>
            <person name="Saif S."/>
            <person name="Shea T."/>
            <person name="Sisk P."/>
            <person name="Sykes S."/>
            <person name="Wortman J."/>
            <person name="Nusbaum C."/>
            <person name="Birren B."/>
        </authorList>
    </citation>
    <scope>NUCLEOTIDE SEQUENCE [LARGE SCALE GENOMIC DNA]</scope>
    <source>
        <strain evidence="1 2">Ver097</strain>
    </source>
</reference>
<comment type="caution">
    <text evidence="1">The sequence shown here is derived from an EMBL/GenBank/DDBJ whole genome shotgun (WGS) entry which is preliminary data.</text>
</comment>
<dbReference type="AlphaFoldDB" id="A0A072QZY3"/>
<organism evidence="1 2">
    <name type="scientific">Bartonella bacilliformis Ver097</name>
    <dbReference type="NCBI Taxonomy" id="1293911"/>
    <lineage>
        <taxon>Bacteria</taxon>
        <taxon>Pseudomonadati</taxon>
        <taxon>Pseudomonadota</taxon>
        <taxon>Alphaproteobacteria</taxon>
        <taxon>Hyphomicrobiales</taxon>
        <taxon>Bartonellaceae</taxon>
        <taxon>Bartonella</taxon>
    </lineage>
</organism>
<name>A0A072QZY3_BARBA</name>
<dbReference type="RefSeq" id="WP_052472914.1">
    <property type="nucleotide sequence ID" value="NZ_KL503805.1"/>
</dbReference>
<proteinExistence type="predicted"/>
<sequence>MWLTDSSAFQNRLDKRQYTNDIINAYTHYLKHKYNQPNVMTATNKKFTKPHTFHHLSAVAFQDILILNVPLKPNTIIYVQLYNLQTQYLSKQRAPPLI</sequence>
<dbReference type="EMBL" id="ASIV01000006">
    <property type="protein sequence ID" value="KEG19183.1"/>
    <property type="molecule type" value="Genomic_DNA"/>
</dbReference>
<evidence type="ECO:0000313" key="2">
    <source>
        <dbReference type="Proteomes" id="UP000031740"/>
    </source>
</evidence>
<evidence type="ECO:0000313" key="1">
    <source>
        <dbReference type="EMBL" id="KEG19183.1"/>
    </source>
</evidence>